<dbReference type="Proteomes" id="UP000006294">
    <property type="component" value="Chromosome"/>
</dbReference>
<reference evidence="1 2" key="1">
    <citation type="submission" date="2011-01" db="EMBL/GenBank/DDBJ databases">
        <title>Whole genome sequence of Amphibacillus xylinus NBRC 15112.</title>
        <authorList>
            <person name="Nakazawa H."/>
            <person name="Katano Y."/>
            <person name="Nakamura S."/>
            <person name="Sasagawa M."/>
            <person name="Fukada J."/>
            <person name="Arai T."/>
            <person name="Sasakura N."/>
            <person name="Mochizuki D."/>
            <person name="Hosoyama A."/>
            <person name="Harada K."/>
            <person name="Horikawa H."/>
            <person name="Kato Y."/>
            <person name="Harada T."/>
            <person name="Sasaki K."/>
            <person name="Sekiguchi M."/>
            <person name="Hodoyama M."/>
            <person name="Nishiko R."/>
            <person name="Narita H."/>
            <person name="Hanamaki A."/>
            <person name="Hata C."/>
            <person name="Konno Y."/>
            <person name="Niimura Y."/>
            <person name="Yamazaki S."/>
            <person name="Fujita N."/>
        </authorList>
    </citation>
    <scope>NUCLEOTIDE SEQUENCE [LARGE SCALE GENOMIC DNA]</scope>
    <source>
        <strain evidence="2">ATCC 51415 / DSM 6626 / JCM 7361 / LMG 17667 / NBRC 15112 / Ep01</strain>
    </source>
</reference>
<dbReference type="OrthoDB" id="2971867at2"/>
<sequence>MLGLLINEKEVKEISYIIKKEMDELIFDMEDSRIDLIVKKAMYRRYQILFQLFRRVASEQEVLKYVMNYKF</sequence>
<evidence type="ECO:0000313" key="2">
    <source>
        <dbReference type="Proteomes" id="UP000006294"/>
    </source>
</evidence>
<dbReference type="HOGENOM" id="CLU_186580_0_0_9"/>
<dbReference type="STRING" id="698758.AXY_01800"/>
<evidence type="ECO:0000313" key="1">
    <source>
        <dbReference type="EMBL" id="BAM46312.1"/>
    </source>
</evidence>
<accession>K0IZA9</accession>
<keyword evidence="2" id="KW-1185">Reference proteome</keyword>
<dbReference type="eggNOG" id="ENOG5033CGR">
    <property type="taxonomic scope" value="Bacteria"/>
</dbReference>
<gene>
    <name evidence="1" type="ordered locus">AXY_01800</name>
</gene>
<dbReference type="AlphaFoldDB" id="K0IZA9"/>
<name>K0IZA9_AMPXN</name>
<protein>
    <submittedName>
        <fullName evidence="1">Uncharacterized protein</fullName>
    </submittedName>
</protein>
<dbReference type="RefSeq" id="WP_015008918.1">
    <property type="nucleotide sequence ID" value="NC_018704.1"/>
</dbReference>
<dbReference type="KEGG" id="axl:AXY_01800"/>
<dbReference type="EMBL" id="AP012050">
    <property type="protein sequence ID" value="BAM46312.1"/>
    <property type="molecule type" value="Genomic_DNA"/>
</dbReference>
<proteinExistence type="predicted"/>
<organism evidence="1 2">
    <name type="scientific">Amphibacillus xylanus (strain ATCC 51415 / DSM 6626 / JCM 7361 / LMG 17667 / NBRC 15112 / Ep01)</name>
    <dbReference type="NCBI Taxonomy" id="698758"/>
    <lineage>
        <taxon>Bacteria</taxon>
        <taxon>Bacillati</taxon>
        <taxon>Bacillota</taxon>
        <taxon>Bacilli</taxon>
        <taxon>Bacillales</taxon>
        <taxon>Bacillaceae</taxon>
        <taxon>Amphibacillus</taxon>
    </lineage>
</organism>